<reference evidence="2" key="1">
    <citation type="submission" date="2023-10" db="EMBL/GenBank/DDBJ databases">
        <authorList>
            <person name="Domelevo Entfellner J.-B."/>
        </authorList>
    </citation>
    <scope>NUCLEOTIDE SEQUENCE</scope>
</reference>
<dbReference type="Gramene" id="rna-AYBTSS11_LOCUS6308">
    <property type="protein sequence ID" value="CAJ1933359.1"/>
    <property type="gene ID" value="gene-AYBTSS11_LOCUS6308"/>
</dbReference>
<keyword evidence="3" id="KW-1185">Reference proteome</keyword>
<evidence type="ECO:0000313" key="2">
    <source>
        <dbReference type="EMBL" id="CAJ1933359.1"/>
    </source>
</evidence>
<dbReference type="PANTHER" id="PTHR31414:SF18">
    <property type="entry name" value="TRANSMEMBRANE PROTEIN-RELATED"/>
    <property type="match status" value="1"/>
</dbReference>
<evidence type="ECO:0000256" key="1">
    <source>
        <dbReference type="SAM" id="Phobius"/>
    </source>
</evidence>
<proteinExistence type="predicted"/>
<evidence type="ECO:0000313" key="3">
    <source>
        <dbReference type="Proteomes" id="UP001189624"/>
    </source>
</evidence>
<keyword evidence="1" id="KW-0812">Transmembrane</keyword>
<sequence>MDRVASVVVYFGSSKYNFQARTSVNIILKIADDATEIVHNATRVLEDVQKDWESNISAEFSAKLNSTANKLNHTVDDICYNVLVVDGGNLANPRIVYLLGKVNSNVGSLLPDGTYLCDPFSAPPEYSYQPELCQPSSILIGDIPKVLKPYTCFSDNYEKCGTGQDFISVGEYQVVETYTNSIQSILNMYPSMEYLIQCQLVKDAFSQIILKHCKPMRKFSHMTCTSVVILAGIMVLFVVLWPIKACLDRSYHHSDSSV</sequence>
<keyword evidence="1" id="KW-1133">Transmembrane helix</keyword>
<dbReference type="GO" id="GO:0016020">
    <property type="term" value="C:membrane"/>
    <property type="evidence" value="ECO:0007669"/>
    <property type="project" value="TreeGrafter"/>
</dbReference>
<accession>A0AA86SLJ7</accession>
<keyword evidence="1" id="KW-0472">Membrane</keyword>
<dbReference type="Proteomes" id="UP001189624">
    <property type="component" value="Chromosome 2"/>
</dbReference>
<gene>
    <name evidence="2" type="ORF">AYBTSS11_LOCUS6308</name>
</gene>
<feature type="transmembrane region" description="Helical" evidence="1">
    <location>
        <begin position="219"/>
        <end position="243"/>
    </location>
</feature>
<name>A0AA86SLJ7_9FABA</name>
<protein>
    <submittedName>
        <fullName evidence="2">Uncharacterized protein</fullName>
    </submittedName>
</protein>
<dbReference type="AlphaFoldDB" id="A0AA86SLJ7"/>
<dbReference type="InterPro" id="IPR040283">
    <property type="entry name" value="DDB_G0292058-like"/>
</dbReference>
<organism evidence="2 3">
    <name type="scientific">Sphenostylis stenocarpa</name>
    <dbReference type="NCBI Taxonomy" id="92480"/>
    <lineage>
        <taxon>Eukaryota</taxon>
        <taxon>Viridiplantae</taxon>
        <taxon>Streptophyta</taxon>
        <taxon>Embryophyta</taxon>
        <taxon>Tracheophyta</taxon>
        <taxon>Spermatophyta</taxon>
        <taxon>Magnoliopsida</taxon>
        <taxon>eudicotyledons</taxon>
        <taxon>Gunneridae</taxon>
        <taxon>Pentapetalae</taxon>
        <taxon>rosids</taxon>
        <taxon>fabids</taxon>
        <taxon>Fabales</taxon>
        <taxon>Fabaceae</taxon>
        <taxon>Papilionoideae</taxon>
        <taxon>50 kb inversion clade</taxon>
        <taxon>NPAAA clade</taxon>
        <taxon>indigoferoid/millettioid clade</taxon>
        <taxon>Phaseoleae</taxon>
        <taxon>Sphenostylis</taxon>
    </lineage>
</organism>
<dbReference type="PANTHER" id="PTHR31414">
    <property type="entry name" value="TRANSMEMBRANE PROTEIN DDB_G0292058"/>
    <property type="match status" value="1"/>
</dbReference>
<dbReference type="EMBL" id="OY731399">
    <property type="protein sequence ID" value="CAJ1933359.1"/>
    <property type="molecule type" value="Genomic_DNA"/>
</dbReference>